<evidence type="ECO:0000313" key="2">
    <source>
        <dbReference type="Proteomes" id="UP000031668"/>
    </source>
</evidence>
<evidence type="ECO:0000313" key="1">
    <source>
        <dbReference type="EMBL" id="KII65741.1"/>
    </source>
</evidence>
<accession>A0A0C2MF33</accession>
<dbReference type="EMBL" id="JWZT01003733">
    <property type="protein sequence ID" value="KII65741.1"/>
    <property type="molecule type" value="Genomic_DNA"/>
</dbReference>
<protein>
    <submittedName>
        <fullName evidence="1">Uncharacterized protein</fullName>
    </submittedName>
</protein>
<name>A0A0C2MF33_THEKT</name>
<comment type="caution">
    <text evidence="1">The sequence shown here is derived from an EMBL/GenBank/DDBJ whole genome shotgun (WGS) entry which is preliminary data.</text>
</comment>
<dbReference type="Proteomes" id="UP000031668">
    <property type="component" value="Unassembled WGS sequence"/>
</dbReference>
<gene>
    <name evidence="1" type="ORF">RF11_04373</name>
</gene>
<proteinExistence type="predicted"/>
<sequence>MDKGEKVIISPFAKNFGFKNDILWWVSIKQEQITLIYYINSSFYQATFGDVDLEDILDVSIQNQIVLVTTKGKYNGFESVWFAELQDFVFTKVSTHIIGVDLDDEIINVLIDKIHFNTAMVERLAGIIFISYIIENRDKSIQKHTVISYNYGNSFLPLKYKTNDGLCEMVDIVFKSA</sequence>
<organism evidence="1 2">
    <name type="scientific">Thelohanellus kitauei</name>
    <name type="common">Myxosporean</name>
    <dbReference type="NCBI Taxonomy" id="669202"/>
    <lineage>
        <taxon>Eukaryota</taxon>
        <taxon>Metazoa</taxon>
        <taxon>Cnidaria</taxon>
        <taxon>Myxozoa</taxon>
        <taxon>Myxosporea</taxon>
        <taxon>Bivalvulida</taxon>
        <taxon>Platysporina</taxon>
        <taxon>Myxobolidae</taxon>
        <taxon>Thelohanellus</taxon>
    </lineage>
</organism>
<reference evidence="1 2" key="1">
    <citation type="journal article" date="2014" name="Genome Biol. Evol.">
        <title>The genome of the myxosporean Thelohanellus kitauei shows adaptations to nutrient acquisition within its fish host.</title>
        <authorList>
            <person name="Yang Y."/>
            <person name="Xiong J."/>
            <person name="Zhou Z."/>
            <person name="Huo F."/>
            <person name="Miao W."/>
            <person name="Ran C."/>
            <person name="Liu Y."/>
            <person name="Zhang J."/>
            <person name="Feng J."/>
            <person name="Wang M."/>
            <person name="Wang M."/>
            <person name="Wang L."/>
            <person name="Yao B."/>
        </authorList>
    </citation>
    <scope>NUCLEOTIDE SEQUENCE [LARGE SCALE GENOMIC DNA]</scope>
    <source>
        <strain evidence="1">Wuqing</strain>
    </source>
</reference>
<keyword evidence="2" id="KW-1185">Reference proteome</keyword>
<dbReference type="AlphaFoldDB" id="A0A0C2MF33"/>